<comment type="caution">
    <text evidence="1">The sequence shown here is derived from an EMBL/GenBank/DDBJ whole genome shotgun (WGS) entry which is preliminary data.</text>
</comment>
<dbReference type="EMBL" id="VBUT01000005">
    <property type="protein sequence ID" value="TLF77688.1"/>
    <property type="molecule type" value="Genomic_DNA"/>
</dbReference>
<dbReference type="Proteomes" id="UP000306378">
    <property type="component" value="Unassembled WGS sequence"/>
</dbReference>
<gene>
    <name evidence="1" type="ORF">FEK34_15415</name>
</gene>
<evidence type="ECO:0000313" key="2">
    <source>
        <dbReference type="Proteomes" id="UP000306378"/>
    </source>
</evidence>
<dbReference type="RefSeq" id="WP_138448537.1">
    <property type="nucleotide sequence ID" value="NZ_JADLPF010000003.1"/>
</dbReference>
<sequence length="342" mass="39034">MLATAIRHSIVRRLPDYAELDDAATDIADRLLSIGHRVPPDDWLIVGGSLARGEPTFVRHDQQHVLVSDIDFLYVHSGQRPSMPVAELVEMAEQYFSTVDLMVLPLSGYRRVQTSLGYDFKNLGIALTDTGLPGHTPVELDARDAYEILLYYTQAYFWCGLHGPWLNGENTAQHHLVTNRLCMKILRATAMLDGAYAHHDFDRMPRPIADRMRAELRWRRDPSQPPMDAGRFWTYLAEALTRFDTEFGQRRADAVNYSRYATTSSGRIVARHHQAAHQLARAMADAWLVTGDPRALATVKHRAWAEYTGWDGTHIQPSPEDYFRRHKQDIHDHLLAMKVQVV</sequence>
<reference evidence="1 2" key="1">
    <citation type="submission" date="2019-05" db="EMBL/GenBank/DDBJ databases">
        <title>Genomes sequences of two Nocardia cyriacigeorgica environmental isolates, type strains Nocardia asteroides ATCC 19247 and Nocardia cyriacigeorgica DSM 44484.</title>
        <authorList>
            <person name="Vautrin F."/>
            <person name="Bergeron E."/>
            <person name="Dubost A."/>
            <person name="Abrouk D."/>
            <person name="Rodriguez Nava V."/>
            <person name="Pujic P."/>
        </authorList>
    </citation>
    <scope>NUCLEOTIDE SEQUENCE [LARGE SCALE GENOMIC DNA]</scope>
    <source>
        <strain evidence="1 2">EML 446</strain>
    </source>
</reference>
<protein>
    <recommendedName>
        <fullName evidence="3">Nucleotidyltransferase domain-containing protein</fullName>
    </recommendedName>
</protein>
<accession>A0A5R8NPX1</accession>
<evidence type="ECO:0008006" key="3">
    <source>
        <dbReference type="Google" id="ProtNLM"/>
    </source>
</evidence>
<organism evidence="1 2">
    <name type="scientific">Nocardia cyriacigeorgica</name>
    <dbReference type="NCBI Taxonomy" id="135487"/>
    <lineage>
        <taxon>Bacteria</taxon>
        <taxon>Bacillati</taxon>
        <taxon>Actinomycetota</taxon>
        <taxon>Actinomycetes</taxon>
        <taxon>Mycobacteriales</taxon>
        <taxon>Nocardiaceae</taxon>
        <taxon>Nocardia</taxon>
    </lineage>
</organism>
<evidence type="ECO:0000313" key="1">
    <source>
        <dbReference type="EMBL" id="TLF77688.1"/>
    </source>
</evidence>
<dbReference type="AlphaFoldDB" id="A0A5R8NPX1"/>
<name>A0A5R8NPX1_9NOCA</name>
<proteinExistence type="predicted"/>